<organism evidence="2 3">
    <name type="scientific">Immersiella caudata</name>
    <dbReference type="NCBI Taxonomy" id="314043"/>
    <lineage>
        <taxon>Eukaryota</taxon>
        <taxon>Fungi</taxon>
        <taxon>Dikarya</taxon>
        <taxon>Ascomycota</taxon>
        <taxon>Pezizomycotina</taxon>
        <taxon>Sordariomycetes</taxon>
        <taxon>Sordariomycetidae</taxon>
        <taxon>Sordariales</taxon>
        <taxon>Lasiosphaeriaceae</taxon>
        <taxon>Immersiella</taxon>
    </lineage>
</organism>
<comment type="caution">
    <text evidence="2">The sequence shown here is derived from an EMBL/GenBank/DDBJ whole genome shotgun (WGS) entry which is preliminary data.</text>
</comment>
<protein>
    <submittedName>
        <fullName evidence="2">Heterokaryon incompatibility protein-domain-containing protein</fullName>
    </submittedName>
</protein>
<proteinExistence type="predicted"/>
<dbReference type="AlphaFoldDB" id="A0AA40C467"/>
<name>A0AA40C467_9PEZI</name>
<evidence type="ECO:0000313" key="3">
    <source>
        <dbReference type="Proteomes" id="UP001175000"/>
    </source>
</evidence>
<dbReference type="Pfam" id="PF06985">
    <property type="entry name" value="HET"/>
    <property type="match status" value="1"/>
</dbReference>
<dbReference type="PANTHER" id="PTHR33112">
    <property type="entry name" value="DOMAIN PROTEIN, PUTATIVE-RELATED"/>
    <property type="match status" value="1"/>
</dbReference>
<dbReference type="InterPro" id="IPR010730">
    <property type="entry name" value="HET"/>
</dbReference>
<evidence type="ECO:0000313" key="2">
    <source>
        <dbReference type="EMBL" id="KAK0624124.1"/>
    </source>
</evidence>
<dbReference type="EMBL" id="JAULSU010000003">
    <property type="protein sequence ID" value="KAK0624124.1"/>
    <property type="molecule type" value="Genomic_DNA"/>
</dbReference>
<evidence type="ECO:0000259" key="1">
    <source>
        <dbReference type="Pfam" id="PF06985"/>
    </source>
</evidence>
<dbReference type="Proteomes" id="UP001175000">
    <property type="component" value="Unassembled WGS sequence"/>
</dbReference>
<accession>A0AA40C467</accession>
<gene>
    <name evidence="2" type="ORF">B0T14DRAFT_193392</name>
</gene>
<reference evidence="2" key="1">
    <citation type="submission" date="2023-06" db="EMBL/GenBank/DDBJ databases">
        <title>Genome-scale phylogeny and comparative genomics of the fungal order Sordariales.</title>
        <authorList>
            <consortium name="Lawrence Berkeley National Laboratory"/>
            <person name="Hensen N."/>
            <person name="Bonometti L."/>
            <person name="Westerberg I."/>
            <person name="Brannstrom I.O."/>
            <person name="Guillou S."/>
            <person name="Cros-Aarteil S."/>
            <person name="Calhoun S."/>
            <person name="Haridas S."/>
            <person name="Kuo A."/>
            <person name="Mondo S."/>
            <person name="Pangilinan J."/>
            <person name="Riley R."/>
            <person name="Labutti K."/>
            <person name="Andreopoulos B."/>
            <person name="Lipzen A."/>
            <person name="Chen C."/>
            <person name="Yanf M."/>
            <person name="Daum C."/>
            <person name="Ng V."/>
            <person name="Clum A."/>
            <person name="Steindorff A."/>
            <person name="Ohm R."/>
            <person name="Martin F."/>
            <person name="Silar P."/>
            <person name="Natvig D."/>
            <person name="Lalanne C."/>
            <person name="Gautier V."/>
            <person name="Ament-Velasquez S.L."/>
            <person name="Kruys A."/>
            <person name="Hutchinson M.I."/>
            <person name="Powell A.J."/>
            <person name="Barry K."/>
            <person name="Miller A.N."/>
            <person name="Grigoriev I.V."/>
            <person name="Debuchy R."/>
            <person name="Gladieux P."/>
            <person name="Thoren M.H."/>
            <person name="Johannesson H."/>
        </authorList>
    </citation>
    <scope>NUCLEOTIDE SEQUENCE</scope>
    <source>
        <strain evidence="2">CBS 606.72</strain>
    </source>
</reference>
<dbReference type="PANTHER" id="PTHR33112:SF1">
    <property type="entry name" value="HETEROKARYON INCOMPATIBILITY DOMAIN-CONTAINING PROTEIN"/>
    <property type="match status" value="1"/>
</dbReference>
<keyword evidence="3" id="KW-1185">Reference proteome</keyword>
<feature type="domain" description="Heterokaryon incompatibility" evidence="1">
    <location>
        <begin position="96"/>
        <end position="238"/>
    </location>
</feature>
<sequence>MTGLPSYWDDSASFKGSIDGLVTEDPGILSFQPSVDDTLPVDPKWTDVALMRAWIQTCIAEHGSACWPEESLDGSPLWLIDVDRECLVPYSQAHAYVALSYVWGQVESAETRRENLYAFQQPGAFSPDNSDIVIPKTIRHAMGLVHLLGQRYLWVDRLCICQDDEEVKAEQIGLMGDIYNNAILAIIAANGWDANHGLRGIEGLTPPRNLPQHADKEDFEMIEPSTSIWYSRGWTFQELLLSSRKLMFHYNVAIWECKSAQWHEIHGTHPRPVEKAGLERFRVADATLKNVIDGIQLPAAGILGVFFNLVNSYNHRQLTYSEDALRAFSGISGAITKIAYPAGFLWGLPLGCFSQALLWMAEEPLQRRKPRAPAGEAMPSWSWVGWQGRIKEDAWAPHFFDELSSAVQDIQFYHEPECEWTWMDEKGGIRTAGAPDIEENRPSRWLCTTAQTGTMTAIRKERQDLPWLMPRMLFRYLSRPKDSDRVGVLVPDCPSETFGHGQSFDVKLMVISRTRGRLVAGLVTDESSAPVHNYYDALWLGDDGNGLCRKGIARISIDAWDGLPNIAVEEVVLG</sequence>